<dbReference type="InterPro" id="IPR006028">
    <property type="entry name" value="GABAA/Glycine_rcpt"/>
</dbReference>
<dbReference type="PRINTS" id="PR00253">
    <property type="entry name" value="GABAARECEPTR"/>
</dbReference>
<dbReference type="EnsemblMetazoa" id="G26188.2">
    <property type="protein sequence ID" value="G26188.2:cds"/>
    <property type="gene ID" value="G26188"/>
</dbReference>
<reference evidence="15" key="1">
    <citation type="submission" date="2022-08" db="UniProtKB">
        <authorList>
            <consortium name="EnsemblMetazoa"/>
        </authorList>
    </citation>
    <scope>IDENTIFICATION</scope>
    <source>
        <strain evidence="15">05x7-T-G4-1.051#20</strain>
    </source>
</reference>
<dbReference type="Gene3D" id="1.20.58.390">
    <property type="entry name" value="Neurotransmitter-gated ion-channel transmembrane domain"/>
    <property type="match status" value="1"/>
</dbReference>
<dbReference type="CDD" id="cd18987">
    <property type="entry name" value="LGIC_ECD_anion"/>
    <property type="match status" value="1"/>
</dbReference>
<dbReference type="Gene3D" id="2.70.170.10">
    <property type="entry name" value="Neurotransmitter-gated ion-channel ligand-binding domain"/>
    <property type="match status" value="1"/>
</dbReference>
<evidence type="ECO:0000256" key="12">
    <source>
        <dbReference type="SAM" id="SignalP"/>
    </source>
</evidence>
<comment type="subcellular location">
    <subcellularLocation>
        <location evidence="2">Cell membrane</location>
    </subcellularLocation>
    <subcellularLocation>
        <location evidence="1">Membrane</location>
        <topology evidence="1">Multi-pass membrane protein</topology>
    </subcellularLocation>
</comment>
<evidence type="ECO:0000256" key="3">
    <source>
        <dbReference type="ARBA" id="ARBA00022448"/>
    </source>
</evidence>
<dbReference type="Proteomes" id="UP000005408">
    <property type="component" value="Unassembled WGS sequence"/>
</dbReference>
<dbReference type="InterPro" id="IPR006029">
    <property type="entry name" value="Neurotrans-gated_channel_TM"/>
</dbReference>
<protein>
    <submittedName>
        <fullName evidence="15">Uncharacterized protein</fullName>
    </submittedName>
</protein>
<dbReference type="InterPro" id="IPR006202">
    <property type="entry name" value="Neur_chan_lig-bd"/>
</dbReference>
<evidence type="ECO:0000256" key="10">
    <source>
        <dbReference type="ARBA" id="ARBA00023303"/>
    </source>
</evidence>
<dbReference type="SUPFAM" id="SSF63712">
    <property type="entry name" value="Nicotinic receptor ligand binding domain-like"/>
    <property type="match status" value="1"/>
</dbReference>
<dbReference type="InterPro" id="IPR036719">
    <property type="entry name" value="Neuro-gated_channel_TM_sf"/>
</dbReference>
<dbReference type="AlphaFoldDB" id="A0A8W8L3G3"/>
<evidence type="ECO:0000256" key="1">
    <source>
        <dbReference type="ARBA" id="ARBA00004141"/>
    </source>
</evidence>
<evidence type="ECO:0000313" key="16">
    <source>
        <dbReference type="Proteomes" id="UP000005408"/>
    </source>
</evidence>
<evidence type="ECO:0000256" key="9">
    <source>
        <dbReference type="ARBA" id="ARBA00023136"/>
    </source>
</evidence>
<keyword evidence="9 11" id="KW-0472">Membrane</keyword>
<feature type="domain" description="Neurotransmitter-gated ion-channel transmembrane" evidence="14">
    <location>
        <begin position="238"/>
        <end position="331"/>
    </location>
</feature>
<organism evidence="15 16">
    <name type="scientific">Magallana gigas</name>
    <name type="common">Pacific oyster</name>
    <name type="synonym">Crassostrea gigas</name>
    <dbReference type="NCBI Taxonomy" id="29159"/>
    <lineage>
        <taxon>Eukaryota</taxon>
        <taxon>Metazoa</taxon>
        <taxon>Spiralia</taxon>
        <taxon>Lophotrochozoa</taxon>
        <taxon>Mollusca</taxon>
        <taxon>Bivalvia</taxon>
        <taxon>Autobranchia</taxon>
        <taxon>Pteriomorphia</taxon>
        <taxon>Ostreida</taxon>
        <taxon>Ostreoidea</taxon>
        <taxon>Ostreidae</taxon>
        <taxon>Magallana</taxon>
    </lineage>
</organism>
<keyword evidence="10" id="KW-0407">Ion channel</keyword>
<evidence type="ECO:0000256" key="6">
    <source>
        <dbReference type="ARBA" id="ARBA00022729"/>
    </source>
</evidence>
<dbReference type="GO" id="GO:0005230">
    <property type="term" value="F:extracellular ligand-gated monoatomic ion channel activity"/>
    <property type="evidence" value="ECO:0007669"/>
    <property type="project" value="InterPro"/>
</dbReference>
<evidence type="ECO:0000256" key="7">
    <source>
        <dbReference type="ARBA" id="ARBA00022989"/>
    </source>
</evidence>
<evidence type="ECO:0000256" key="2">
    <source>
        <dbReference type="ARBA" id="ARBA00004236"/>
    </source>
</evidence>
<keyword evidence="5 11" id="KW-0812">Transmembrane</keyword>
<keyword evidence="8" id="KW-0406">Ion transport</keyword>
<evidence type="ECO:0000256" key="4">
    <source>
        <dbReference type="ARBA" id="ARBA00022475"/>
    </source>
</evidence>
<dbReference type="Pfam" id="PF02931">
    <property type="entry name" value="Neur_chan_LBD"/>
    <property type="match status" value="1"/>
</dbReference>
<feature type="signal peptide" evidence="12">
    <location>
        <begin position="1"/>
        <end position="20"/>
    </location>
</feature>
<dbReference type="InterPro" id="IPR006201">
    <property type="entry name" value="Neur_channel"/>
</dbReference>
<dbReference type="CDD" id="cd19049">
    <property type="entry name" value="LGIC_TM_anion"/>
    <property type="match status" value="1"/>
</dbReference>
<evidence type="ECO:0000256" key="11">
    <source>
        <dbReference type="SAM" id="Phobius"/>
    </source>
</evidence>
<dbReference type="PANTHER" id="PTHR18945">
    <property type="entry name" value="NEUROTRANSMITTER GATED ION CHANNEL"/>
    <property type="match status" value="1"/>
</dbReference>
<dbReference type="InterPro" id="IPR038050">
    <property type="entry name" value="Neuro_actylchol_rec"/>
</dbReference>
<dbReference type="InterPro" id="IPR036734">
    <property type="entry name" value="Neur_chan_lig-bd_sf"/>
</dbReference>
<name>A0A8W8L3G3_MAGGI</name>
<dbReference type="OrthoDB" id="6116347at2759"/>
<accession>A0A8W8L3G3</accession>
<keyword evidence="6 12" id="KW-0732">Signal</keyword>
<keyword evidence="3" id="KW-0813">Transport</keyword>
<evidence type="ECO:0000256" key="5">
    <source>
        <dbReference type="ARBA" id="ARBA00022692"/>
    </source>
</evidence>
<feature type="domain" description="Neurotransmitter-gated ion-channel ligand-binding" evidence="13">
    <location>
        <begin position="36"/>
        <end position="194"/>
    </location>
</feature>
<keyword evidence="4" id="KW-1003">Cell membrane</keyword>
<dbReference type="Pfam" id="PF02932">
    <property type="entry name" value="Neur_chan_memb"/>
    <property type="match status" value="1"/>
</dbReference>
<feature type="chain" id="PRO_5036461993" evidence="12">
    <location>
        <begin position="21"/>
        <end position="378"/>
    </location>
</feature>
<evidence type="ECO:0000259" key="13">
    <source>
        <dbReference type="Pfam" id="PF02931"/>
    </source>
</evidence>
<evidence type="ECO:0000259" key="14">
    <source>
        <dbReference type="Pfam" id="PF02932"/>
    </source>
</evidence>
<evidence type="ECO:0000256" key="8">
    <source>
        <dbReference type="ARBA" id="ARBA00023065"/>
    </source>
</evidence>
<feature type="transmembrane region" description="Helical" evidence="11">
    <location>
        <begin position="234"/>
        <end position="254"/>
    </location>
</feature>
<feature type="transmembrane region" description="Helical" evidence="11">
    <location>
        <begin position="354"/>
        <end position="373"/>
    </location>
</feature>
<keyword evidence="16" id="KW-1185">Reference proteome</keyword>
<evidence type="ECO:0000313" key="15">
    <source>
        <dbReference type="EnsemblMetazoa" id="G26188.2:cds"/>
    </source>
</evidence>
<keyword evidence="7 11" id="KW-1133">Transmembrane helix</keyword>
<proteinExistence type="predicted"/>
<dbReference type="GO" id="GO:0004888">
    <property type="term" value="F:transmembrane signaling receptor activity"/>
    <property type="evidence" value="ECO:0007669"/>
    <property type="project" value="InterPro"/>
</dbReference>
<sequence length="378" mass="42772">MPISLYLACSIFSTVFGILAALPSWDQLEANLSRVDYDLPPWIHTGQVTQVRTQLLFTYIQSATLTELATSFHLIQQWEDVRLQYDASSIIFAGKYVLVDQDKYATIWTPDSYISNAISEVQHSVTKPNVFIRIYPNGTLVKSTRLTVRTPCPLKSQGFPRGSQSCEITIESYTYSASEMSMVWDQQNPFRYKHPFSASSSSVTNIKEGSCTDPTQEYPCLKYNVGIVRDFSQYILRIYVPSLFIVILGWLSMWIDKAQVGARTSLGVLGVLSIVTQLVGVVSLGNGLEGVLAIDIWIAVCMVFTIMALCVFAVVHNMKRRKDKSKNKYKENSGTEEGDEHSCCKIQHGKLQNIFRVVYPFLFITFNVVYWAYFLNVN</sequence>
<feature type="transmembrane region" description="Helical" evidence="11">
    <location>
        <begin position="296"/>
        <end position="315"/>
    </location>
</feature>
<dbReference type="SUPFAM" id="SSF90112">
    <property type="entry name" value="Neurotransmitter-gated ion-channel transmembrane pore"/>
    <property type="match status" value="1"/>
</dbReference>
<dbReference type="OMA" id="DIRINWI"/>
<dbReference type="GO" id="GO:0005886">
    <property type="term" value="C:plasma membrane"/>
    <property type="evidence" value="ECO:0007669"/>
    <property type="project" value="UniProtKB-SubCell"/>
</dbReference>
<feature type="transmembrane region" description="Helical" evidence="11">
    <location>
        <begin position="266"/>
        <end position="284"/>
    </location>
</feature>